<evidence type="ECO:0000259" key="2">
    <source>
        <dbReference type="PROSITE" id="PS50110"/>
    </source>
</evidence>
<gene>
    <name evidence="3" type="ORF">SAMN05421849_2367</name>
</gene>
<protein>
    <submittedName>
        <fullName evidence="3">Response regulator receiver protein</fullName>
    </submittedName>
</protein>
<dbReference type="PROSITE" id="PS50110">
    <property type="entry name" value="RESPONSE_REGULATORY"/>
    <property type="match status" value="1"/>
</dbReference>
<keyword evidence="1" id="KW-0597">Phosphoprotein</keyword>
<proteinExistence type="predicted"/>
<feature type="domain" description="Response regulatory" evidence="2">
    <location>
        <begin position="7"/>
        <end position="115"/>
    </location>
</feature>
<sequence length="201" mass="22960">METRNMRVLVVEDDYFIADQLVREICELGDEPIGPFASVGDALPVIDRAEVAILDIKLGDETSFPIADRLMMTHTPFLFLTGYDSQLVPHRFYETDIYIKPSRAEPMLKALRALHHPPQDSPAAPRVPGADGTETIEDLVMEMLRRARHVMPDNASAERLVERVLKVALQKVDQGADEQDLKNWLRQLFAYEFRNRISHLH</sequence>
<dbReference type="Gene3D" id="3.40.50.2300">
    <property type="match status" value="1"/>
</dbReference>
<dbReference type="GO" id="GO:0000160">
    <property type="term" value="P:phosphorelay signal transduction system"/>
    <property type="evidence" value="ECO:0007669"/>
    <property type="project" value="InterPro"/>
</dbReference>
<evidence type="ECO:0000313" key="4">
    <source>
        <dbReference type="Proteomes" id="UP000192455"/>
    </source>
</evidence>
<dbReference type="AlphaFoldDB" id="A0A1R3X6X7"/>
<dbReference type="SMART" id="SM00448">
    <property type="entry name" value="REC"/>
    <property type="match status" value="1"/>
</dbReference>
<feature type="modified residue" description="4-aspartylphosphate" evidence="1">
    <location>
        <position position="55"/>
    </location>
</feature>
<dbReference type="Proteomes" id="UP000192455">
    <property type="component" value="Unassembled WGS sequence"/>
</dbReference>
<dbReference type="InterPro" id="IPR001789">
    <property type="entry name" value="Sig_transdc_resp-reg_receiver"/>
</dbReference>
<organism evidence="3 4">
    <name type="scientific">Pontibaca methylaminivorans</name>
    <dbReference type="NCBI Taxonomy" id="515897"/>
    <lineage>
        <taxon>Bacteria</taxon>
        <taxon>Pseudomonadati</taxon>
        <taxon>Pseudomonadota</taxon>
        <taxon>Alphaproteobacteria</taxon>
        <taxon>Rhodobacterales</taxon>
        <taxon>Roseobacteraceae</taxon>
        <taxon>Pontibaca</taxon>
    </lineage>
</organism>
<name>A0A1R3X6X7_9RHOB</name>
<keyword evidence="4" id="KW-1185">Reference proteome</keyword>
<dbReference type="InterPro" id="IPR011006">
    <property type="entry name" value="CheY-like_superfamily"/>
</dbReference>
<evidence type="ECO:0000256" key="1">
    <source>
        <dbReference type="PROSITE-ProRule" id="PRU00169"/>
    </source>
</evidence>
<dbReference type="STRING" id="515897.SAMN05421849_2367"/>
<dbReference type="EMBL" id="FTPS01000002">
    <property type="protein sequence ID" value="SIT86676.1"/>
    <property type="molecule type" value="Genomic_DNA"/>
</dbReference>
<accession>A0A1R3X6X7</accession>
<dbReference type="SUPFAM" id="SSF52172">
    <property type="entry name" value="CheY-like"/>
    <property type="match status" value="1"/>
</dbReference>
<evidence type="ECO:0000313" key="3">
    <source>
        <dbReference type="EMBL" id="SIT86676.1"/>
    </source>
</evidence>
<reference evidence="3 4" key="1">
    <citation type="submission" date="2017-01" db="EMBL/GenBank/DDBJ databases">
        <authorList>
            <person name="Mah S.A."/>
            <person name="Swanson W.J."/>
            <person name="Moy G.W."/>
            <person name="Vacquier V.D."/>
        </authorList>
    </citation>
    <scope>NUCLEOTIDE SEQUENCE [LARGE SCALE GENOMIC DNA]</scope>
    <source>
        <strain evidence="3 4">DSM 21219</strain>
    </source>
</reference>